<name>A0A6C0BKU5_9ZZZZ</name>
<keyword evidence="1" id="KW-0812">Transmembrane</keyword>
<keyword evidence="1" id="KW-1133">Transmembrane helix</keyword>
<dbReference type="AlphaFoldDB" id="A0A6C0BKU5"/>
<keyword evidence="1" id="KW-0472">Membrane</keyword>
<evidence type="ECO:0000256" key="1">
    <source>
        <dbReference type="SAM" id="Phobius"/>
    </source>
</evidence>
<reference evidence="2" key="1">
    <citation type="journal article" date="2020" name="Nature">
        <title>Giant virus diversity and host interactions through global metagenomics.</title>
        <authorList>
            <person name="Schulz F."/>
            <person name="Roux S."/>
            <person name="Paez-Espino D."/>
            <person name="Jungbluth S."/>
            <person name="Walsh D.A."/>
            <person name="Denef V.J."/>
            <person name="McMahon K.D."/>
            <person name="Konstantinidis K.T."/>
            <person name="Eloe-Fadrosh E.A."/>
            <person name="Kyrpides N.C."/>
            <person name="Woyke T."/>
        </authorList>
    </citation>
    <scope>NUCLEOTIDE SEQUENCE</scope>
    <source>
        <strain evidence="2">GVMAG-M-3300017651-5</strain>
    </source>
</reference>
<protein>
    <submittedName>
        <fullName evidence="2">Uncharacterized protein</fullName>
    </submittedName>
</protein>
<sequence>MIISVTYYTVDALIGTYHRVLYIIIDSLTVLYYSLRW</sequence>
<accession>A0A6C0BKU5</accession>
<organism evidence="2">
    <name type="scientific">viral metagenome</name>
    <dbReference type="NCBI Taxonomy" id="1070528"/>
    <lineage>
        <taxon>unclassified sequences</taxon>
        <taxon>metagenomes</taxon>
        <taxon>organismal metagenomes</taxon>
    </lineage>
</organism>
<feature type="transmembrane region" description="Helical" evidence="1">
    <location>
        <begin position="16"/>
        <end position="35"/>
    </location>
</feature>
<dbReference type="EMBL" id="MN739194">
    <property type="protein sequence ID" value="QHS92997.1"/>
    <property type="molecule type" value="Genomic_DNA"/>
</dbReference>
<evidence type="ECO:0000313" key="2">
    <source>
        <dbReference type="EMBL" id="QHS92997.1"/>
    </source>
</evidence>
<proteinExistence type="predicted"/>